<feature type="domain" description="Methyltransferase" evidence="3">
    <location>
        <begin position="48"/>
        <end position="142"/>
    </location>
</feature>
<dbReference type="RefSeq" id="WP_220199101.1">
    <property type="nucleotide sequence ID" value="NZ_BNJF01000007.1"/>
</dbReference>
<protein>
    <submittedName>
        <fullName evidence="4">Methyltransferase type 11</fullName>
    </submittedName>
</protein>
<keyword evidence="5" id="KW-1185">Reference proteome</keyword>
<dbReference type="PANTHER" id="PTHR43861">
    <property type="entry name" value="TRANS-ACONITATE 2-METHYLTRANSFERASE-RELATED"/>
    <property type="match status" value="1"/>
</dbReference>
<evidence type="ECO:0000313" key="4">
    <source>
        <dbReference type="EMBL" id="GHO50033.1"/>
    </source>
</evidence>
<dbReference type="GO" id="GO:0032259">
    <property type="term" value="P:methylation"/>
    <property type="evidence" value="ECO:0007669"/>
    <property type="project" value="UniProtKB-KW"/>
</dbReference>
<name>A0A8J3IA42_9CHLR</name>
<evidence type="ECO:0000259" key="3">
    <source>
        <dbReference type="Pfam" id="PF13649"/>
    </source>
</evidence>
<dbReference type="PANTHER" id="PTHR43861:SF1">
    <property type="entry name" value="TRANS-ACONITATE 2-METHYLTRANSFERASE"/>
    <property type="match status" value="1"/>
</dbReference>
<comment type="caution">
    <text evidence="4">The sequence shown here is derived from an EMBL/GenBank/DDBJ whole genome shotgun (WGS) entry which is preliminary data.</text>
</comment>
<proteinExistence type="predicted"/>
<dbReference type="CDD" id="cd02440">
    <property type="entry name" value="AdoMet_MTases"/>
    <property type="match status" value="1"/>
</dbReference>
<dbReference type="Gene3D" id="3.40.50.150">
    <property type="entry name" value="Vaccinia Virus protein VP39"/>
    <property type="match status" value="1"/>
</dbReference>
<gene>
    <name evidence="4" type="ORF">KSX_81960</name>
</gene>
<organism evidence="4 5">
    <name type="scientific">Ktedonospora formicarum</name>
    <dbReference type="NCBI Taxonomy" id="2778364"/>
    <lineage>
        <taxon>Bacteria</taxon>
        <taxon>Bacillati</taxon>
        <taxon>Chloroflexota</taxon>
        <taxon>Ktedonobacteria</taxon>
        <taxon>Ktedonobacterales</taxon>
        <taxon>Ktedonobacteraceae</taxon>
        <taxon>Ktedonospora</taxon>
    </lineage>
</organism>
<evidence type="ECO:0000256" key="2">
    <source>
        <dbReference type="ARBA" id="ARBA00022679"/>
    </source>
</evidence>
<sequence length="250" mass="28617">MSAAPWYQTFFGEDYLRIYAPFLPTDRTEHETDAIIELLQLSPGMRLLDLCCGDGRHALPLSRRGYHVTGLDLSETLLARARQKATREGLAIEWCQQDMRAIPYEETFDAIFNIFTSFGYFESDEDDFLALQQVYKALLPGGTFLLETVYQPRVLRAFSPHGIIRYDNGLIVMEERKIDLLTSRNEVRITLLPPTGERIEYRQSIRIYTLTELANMLTQAGLEVHGYYGDLDGNPLTLDSRLVIISRKPA</sequence>
<dbReference type="InterPro" id="IPR041698">
    <property type="entry name" value="Methyltransf_25"/>
</dbReference>
<dbReference type="Pfam" id="PF13649">
    <property type="entry name" value="Methyltransf_25"/>
    <property type="match status" value="1"/>
</dbReference>
<dbReference type="GO" id="GO:0008168">
    <property type="term" value="F:methyltransferase activity"/>
    <property type="evidence" value="ECO:0007669"/>
    <property type="project" value="UniProtKB-KW"/>
</dbReference>
<keyword evidence="1 4" id="KW-0489">Methyltransferase</keyword>
<dbReference type="Gene3D" id="2.20.25.110">
    <property type="entry name" value="S-adenosyl-L-methionine-dependent methyltransferases"/>
    <property type="match status" value="1"/>
</dbReference>
<dbReference type="InterPro" id="IPR029063">
    <property type="entry name" value="SAM-dependent_MTases_sf"/>
</dbReference>
<accession>A0A8J3IA42</accession>
<evidence type="ECO:0000313" key="5">
    <source>
        <dbReference type="Proteomes" id="UP000612362"/>
    </source>
</evidence>
<dbReference type="AlphaFoldDB" id="A0A8J3IA42"/>
<evidence type="ECO:0000256" key="1">
    <source>
        <dbReference type="ARBA" id="ARBA00022603"/>
    </source>
</evidence>
<dbReference type="Proteomes" id="UP000612362">
    <property type="component" value="Unassembled WGS sequence"/>
</dbReference>
<reference evidence="4" key="1">
    <citation type="submission" date="2020-10" db="EMBL/GenBank/DDBJ databases">
        <title>Taxonomic study of unclassified bacteria belonging to the class Ktedonobacteria.</title>
        <authorList>
            <person name="Yabe S."/>
            <person name="Wang C.M."/>
            <person name="Zheng Y."/>
            <person name="Sakai Y."/>
            <person name="Cavaletti L."/>
            <person name="Monciardini P."/>
            <person name="Donadio S."/>
        </authorList>
    </citation>
    <scope>NUCLEOTIDE SEQUENCE</scope>
    <source>
        <strain evidence="4">SOSP1-1</strain>
    </source>
</reference>
<dbReference type="SUPFAM" id="SSF53335">
    <property type="entry name" value="S-adenosyl-L-methionine-dependent methyltransferases"/>
    <property type="match status" value="1"/>
</dbReference>
<keyword evidence="2" id="KW-0808">Transferase</keyword>
<dbReference type="EMBL" id="BNJF01000007">
    <property type="protein sequence ID" value="GHO50033.1"/>
    <property type="molecule type" value="Genomic_DNA"/>
</dbReference>